<dbReference type="OrthoDB" id="5418574at2759"/>
<evidence type="ECO:0000313" key="3">
    <source>
        <dbReference type="Proteomes" id="UP000002035"/>
    </source>
</evidence>
<name>C5FGR0_ARTOC</name>
<dbReference type="GeneID" id="9223042"/>
<reference evidence="3" key="1">
    <citation type="journal article" date="2012" name="MBio">
        <title>Comparative genome analysis of Trichophyton rubrum and related dermatophytes reveals candidate genes involved in infection.</title>
        <authorList>
            <person name="Martinez D.A."/>
            <person name="Oliver B.G."/>
            <person name="Graeser Y."/>
            <person name="Goldberg J.M."/>
            <person name="Li W."/>
            <person name="Martinez-Rossi N.M."/>
            <person name="Monod M."/>
            <person name="Shelest E."/>
            <person name="Barton R.C."/>
            <person name="Birch E."/>
            <person name="Brakhage A.A."/>
            <person name="Chen Z."/>
            <person name="Gurr S.J."/>
            <person name="Heiman D."/>
            <person name="Heitman J."/>
            <person name="Kosti I."/>
            <person name="Rossi A."/>
            <person name="Saif S."/>
            <person name="Samalova M."/>
            <person name="Saunders C.W."/>
            <person name="Shea T."/>
            <person name="Summerbell R.C."/>
            <person name="Xu J."/>
            <person name="Young S."/>
            <person name="Zeng Q."/>
            <person name="Birren B.W."/>
            <person name="Cuomo C.A."/>
            <person name="White T.C."/>
        </authorList>
    </citation>
    <scope>NUCLEOTIDE SEQUENCE [LARGE SCALE GENOMIC DNA]</scope>
    <source>
        <strain evidence="3">ATCC MYA-4605 / CBS 113480</strain>
    </source>
</reference>
<gene>
    <name evidence="2" type="ORF">MCYG_02764</name>
</gene>
<keyword evidence="1" id="KW-0472">Membrane</keyword>
<keyword evidence="1" id="KW-1133">Transmembrane helix</keyword>
<protein>
    <submittedName>
        <fullName evidence="2">Uncharacterized protein</fullName>
    </submittedName>
</protein>
<feature type="transmembrane region" description="Helical" evidence="1">
    <location>
        <begin position="57"/>
        <end position="77"/>
    </location>
</feature>
<dbReference type="eggNOG" id="ENOG502SZ80">
    <property type="taxonomic scope" value="Eukaryota"/>
</dbReference>
<sequence length="178" mass="20073">MAYQVAAAIVAPDKLREGRIGRRTPQFPTCCCLIPHLQAIMTPYMSSYNFSSILNTLWIMFSVATLYHLIQYCVLAFHEAKAMHAGPQDVQDAEHQAVEACMRYLGKQENSAVSFVYAVTSFGTKGRAWRYERGDDYLTPLFGSNDLAERGDYVELHSSDAALLNRAFNVMRTVKPYT</sequence>
<dbReference type="EMBL" id="DS995702">
    <property type="protein sequence ID" value="EEQ29945.1"/>
    <property type="molecule type" value="Genomic_DNA"/>
</dbReference>
<organism evidence="2 3">
    <name type="scientific">Arthroderma otae (strain ATCC MYA-4605 / CBS 113480)</name>
    <name type="common">Microsporum canis</name>
    <dbReference type="NCBI Taxonomy" id="554155"/>
    <lineage>
        <taxon>Eukaryota</taxon>
        <taxon>Fungi</taxon>
        <taxon>Dikarya</taxon>
        <taxon>Ascomycota</taxon>
        <taxon>Pezizomycotina</taxon>
        <taxon>Eurotiomycetes</taxon>
        <taxon>Eurotiomycetidae</taxon>
        <taxon>Onygenales</taxon>
        <taxon>Arthrodermataceae</taxon>
        <taxon>Microsporum</taxon>
    </lineage>
</organism>
<dbReference type="HOGENOM" id="CLU_1510238_0_0_1"/>
<dbReference type="AlphaFoldDB" id="C5FGR0"/>
<evidence type="ECO:0000313" key="2">
    <source>
        <dbReference type="EMBL" id="EEQ29945.1"/>
    </source>
</evidence>
<proteinExistence type="predicted"/>
<evidence type="ECO:0000256" key="1">
    <source>
        <dbReference type="SAM" id="Phobius"/>
    </source>
</evidence>
<dbReference type="VEuPathDB" id="FungiDB:MCYG_02764"/>
<keyword evidence="1" id="KW-0812">Transmembrane</keyword>
<accession>C5FGR0</accession>
<dbReference type="RefSeq" id="XP_002849830.1">
    <property type="nucleotide sequence ID" value="XM_002849784.1"/>
</dbReference>
<keyword evidence="3" id="KW-1185">Reference proteome</keyword>
<dbReference type="Proteomes" id="UP000002035">
    <property type="component" value="Unassembled WGS sequence"/>
</dbReference>